<dbReference type="Pfam" id="PF03464">
    <property type="entry name" value="eRF1_2"/>
    <property type="match status" value="1"/>
</dbReference>
<dbReference type="InterPro" id="IPR005140">
    <property type="entry name" value="eRF1_Pelota-like_N"/>
</dbReference>
<proteinExistence type="inferred from homology"/>
<keyword evidence="6" id="KW-0963">Cytoplasm</keyword>
<dbReference type="Pfam" id="PF03463">
    <property type="entry name" value="eRF1_1"/>
    <property type="match status" value="1"/>
</dbReference>
<dbReference type="Gene3D" id="3.30.420.60">
    <property type="entry name" value="eRF1 domain 2"/>
    <property type="match status" value="1"/>
</dbReference>
<comment type="similarity">
    <text evidence="3">Belongs to the eukaryotic release factor 1 family.</text>
</comment>
<dbReference type="InterPro" id="IPR004403">
    <property type="entry name" value="Peptide_chain-rel_eRF1/aRF1"/>
</dbReference>
<evidence type="ECO:0000256" key="6">
    <source>
        <dbReference type="ARBA" id="ARBA00022490"/>
    </source>
</evidence>
<gene>
    <name evidence="10" type="ORF">LCGC14_0900140</name>
</gene>
<feature type="domain" description="eRF1/Pelota-like N-terminal" evidence="9">
    <location>
        <begin position="11"/>
        <end position="147"/>
    </location>
</feature>
<dbReference type="Gene3D" id="3.30.1330.30">
    <property type="match status" value="1"/>
</dbReference>
<dbReference type="InterPro" id="IPR020918">
    <property type="entry name" value="Peptide_chain-rel_aRF1"/>
</dbReference>
<name>A0A0F9RFS7_9ZZZZ</name>
<evidence type="ECO:0000313" key="10">
    <source>
        <dbReference type="EMBL" id="KKN23916.1"/>
    </source>
</evidence>
<dbReference type="Pfam" id="PF03465">
    <property type="entry name" value="eRF1_3"/>
    <property type="match status" value="1"/>
</dbReference>
<evidence type="ECO:0000256" key="1">
    <source>
        <dbReference type="ARBA" id="ARBA00002832"/>
    </source>
</evidence>
<dbReference type="InterPro" id="IPR024049">
    <property type="entry name" value="eRF1_1_sf"/>
</dbReference>
<dbReference type="SUPFAM" id="SSF55481">
    <property type="entry name" value="N-terminal domain of eukaryotic peptide chain release factor subunit 1, ERF1"/>
    <property type="match status" value="1"/>
</dbReference>
<accession>A0A0F9RFS7</accession>
<evidence type="ECO:0000256" key="3">
    <source>
        <dbReference type="ARBA" id="ARBA00005326"/>
    </source>
</evidence>
<dbReference type="PANTHER" id="PTHR10113">
    <property type="entry name" value="PEPTIDE CHAIN RELEASE FACTOR SUBUNIT 1"/>
    <property type="match status" value="1"/>
</dbReference>
<dbReference type="Gene3D" id="3.30.960.10">
    <property type="entry name" value="eRF1 domain 1"/>
    <property type="match status" value="1"/>
</dbReference>
<comment type="subunit">
    <text evidence="4">Heterodimer of two subunits, one of which binds GTP.</text>
</comment>
<dbReference type="InterPro" id="IPR005142">
    <property type="entry name" value="eRF1_3"/>
</dbReference>
<comment type="caution">
    <text evidence="10">The sequence shown here is derived from an EMBL/GenBank/DDBJ whole genome shotgun (WGS) entry which is preliminary data.</text>
</comment>
<dbReference type="InterPro" id="IPR042226">
    <property type="entry name" value="eFR1_2_sf"/>
</dbReference>
<evidence type="ECO:0000256" key="2">
    <source>
        <dbReference type="ARBA" id="ARBA00004496"/>
    </source>
</evidence>
<organism evidence="10">
    <name type="scientific">marine sediment metagenome</name>
    <dbReference type="NCBI Taxonomy" id="412755"/>
    <lineage>
        <taxon>unclassified sequences</taxon>
        <taxon>metagenomes</taxon>
        <taxon>ecological metagenomes</taxon>
    </lineage>
</organism>
<dbReference type="AlphaFoldDB" id="A0A0F9RFS7"/>
<sequence length="428" mass="48468">MSMSMSSTVNKKPNDLKIYKTKQLLEDLKKKKGFHTELISLYIPHDRKLSDVSNHLKNEISESQNIKSKLTRKNVLESISSLLGQLKNIKEVPENGLVMFSGAIPQSNTPGTEKNELYIIEPPDRVKTFRYYCASEFLLLPLEGMLTPKEAYGLLVIGRKESAVGYIKGNKVEVLKEFTSGIHGKHRAGGQSQKRYERLIEEGEKRFYRRISDTVNDIFVNMEDFQGIFIGGPGGSKEKFVNDDNLDYRLREKILDVVDLGYGGVEGIRALIEKIKDKISNLKYIREKQVMQRFMKEISNDTGLVSYGVEDVQKALNYGAVDTLILSERLDLVKLKLKCSNCNYVEERTEKEIKINKLKAKIQEESCPKCSSNSFNIVEGIPIITELGEIAQTAGTEIDILSTETEEGEMLYSTFGGIAAILRYKIDY</sequence>
<evidence type="ECO:0000256" key="7">
    <source>
        <dbReference type="ARBA" id="ARBA00022917"/>
    </source>
</evidence>
<dbReference type="GO" id="GO:0003747">
    <property type="term" value="F:translation release factor activity"/>
    <property type="evidence" value="ECO:0007669"/>
    <property type="project" value="InterPro"/>
</dbReference>
<protein>
    <recommendedName>
        <fullName evidence="5">Peptide chain release factor subunit 1</fullName>
    </recommendedName>
    <alternativeName>
        <fullName evidence="8">Translation termination factor aRF1</fullName>
    </alternativeName>
</protein>
<dbReference type="InterPro" id="IPR005141">
    <property type="entry name" value="eRF1_2"/>
</dbReference>
<reference evidence="10" key="1">
    <citation type="journal article" date="2015" name="Nature">
        <title>Complex archaea that bridge the gap between prokaryotes and eukaryotes.</title>
        <authorList>
            <person name="Spang A."/>
            <person name="Saw J.H."/>
            <person name="Jorgensen S.L."/>
            <person name="Zaremba-Niedzwiedzka K."/>
            <person name="Martijn J."/>
            <person name="Lind A.E."/>
            <person name="van Eijk R."/>
            <person name="Schleper C."/>
            <person name="Guy L."/>
            <person name="Ettema T.J."/>
        </authorList>
    </citation>
    <scope>NUCLEOTIDE SEQUENCE</scope>
</reference>
<dbReference type="SMART" id="SM01194">
    <property type="entry name" value="eRF1_1"/>
    <property type="match status" value="1"/>
</dbReference>
<dbReference type="SUPFAM" id="SSF55315">
    <property type="entry name" value="L30e-like"/>
    <property type="match status" value="1"/>
</dbReference>
<dbReference type="SUPFAM" id="SSF53137">
    <property type="entry name" value="Translational machinery components"/>
    <property type="match status" value="1"/>
</dbReference>
<dbReference type="NCBIfam" id="TIGR03676">
    <property type="entry name" value="aRF1_eRF1"/>
    <property type="match status" value="1"/>
</dbReference>
<evidence type="ECO:0000256" key="8">
    <source>
        <dbReference type="ARBA" id="ARBA00031168"/>
    </source>
</evidence>
<dbReference type="FunFam" id="3.30.1330.30:FF:000032">
    <property type="entry name" value="Eukaryotic peptide chain release factor subunit 1"/>
    <property type="match status" value="1"/>
</dbReference>
<dbReference type="HAMAP" id="MF_00424">
    <property type="entry name" value="Rel_fact_arch_1"/>
    <property type="match status" value="1"/>
</dbReference>
<comment type="function">
    <text evidence="1">Directs the termination of nascent peptide synthesis (translation) in response to the termination codons UAA, UAG and UGA.</text>
</comment>
<comment type="subcellular location">
    <subcellularLocation>
        <location evidence="2">Cytoplasm</location>
    </subcellularLocation>
</comment>
<dbReference type="EMBL" id="LAZR01002928">
    <property type="protein sequence ID" value="KKN23916.1"/>
    <property type="molecule type" value="Genomic_DNA"/>
</dbReference>
<dbReference type="InterPro" id="IPR029064">
    <property type="entry name" value="Ribosomal_eL30-like_sf"/>
</dbReference>
<evidence type="ECO:0000259" key="9">
    <source>
        <dbReference type="SMART" id="SM01194"/>
    </source>
</evidence>
<evidence type="ECO:0000256" key="4">
    <source>
        <dbReference type="ARBA" id="ARBA00011520"/>
    </source>
</evidence>
<dbReference type="GO" id="GO:0005737">
    <property type="term" value="C:cytoplasm"/>
    <property type="evidence" value="ECO:0007669"/>
    <property type="project" value="UniProtKB-SubCell"/>
</dbReference>
<evidence type="ECO:0000256" key="5">
    <source>
        <dbReference type="ARBA" id="ARBA00019723"/>
    </source>
</evidence>
<keyword evidence="7" id="KW-0648">Protein biosynthesis</keyword>